<dbReference type="EMBL" id="JBHTMU010000056">
    <property type="protein sequence ID" value="MFD1344566.1"/>
    <property type="molecule type" value="Genomic_DNA"/>
</dbReference>
<name>A0ABW3ZN54_9RHOB</name>
<dbReference type="PANTHER" id="PTHR30305:SF1">
    <property type="entry name" value="HPR KINASE_PHOSPHORYLASE"/>
    <property type="match status" value="1"/>
</dbReference>
<dbReference type="PANTHER" id="PTHR30305">
    <property type="entry name" value="PROTEIN YJDM-RELATED"/>
    <property type="match status" value="1"/>
</dbReference>
<feature type="domain" description="HPr kinase/phosphorylase C-terminal" evidence="1">
    <location>
        <begin position="4"/>
        <end position="79"/>
    </location>
</feature>
<dbReference type="CDD" id="cd01918">
    <property type="entry name" value="HprK_C"/>
    <property type="match status" value="1"/>
</dbReference>
<keyword evidence="2" id="KW-0808">Transferase</keyword>
<dbReference type="InterPro" id="IPR011104">
    <property type="entry name" value="Hpr_kin/Pase_C"/>
</dbReference>
<evidence type="ECO:0000259" key="1">
    <source>
        <dbReference type="Pfam" id="PF07475"/>
    </source>
</evidence>
<dbReference type="Proteomes" id="UP001597135">
    <property type="component" value="Unassembled WGS sequence"/>
</dbReference>
<dbReference type="GO" id="GO:0016301">
    <property type="term" value="F:kinase activity"/>
    <property type="evidence" value="ECO:0007669"/>
    <property type="project" value="UniProtKB-KW"/>
</dbReference>
<dbReference type="InterPro" id="IPR027417">
    <property type="entry name" value="P-loop_NTPase"/>
</dbReference>
<dbReference type="Pfam" id="PF07475">
    <property type="entry name" value="Hpr_kinase_C"/>
    <property type="match status" value="1"/>
</dbReference>
<proteinExistence type="predicted"/>
<protein>
    <submittedName>
        <fullName evidence="2">HPr kinase/phosphorylase</fullName>
    </submittedName>
</protein>
<sequence length="143" mass="14862">MSDPMRLHASAVALSGRGVLILGSSGAGKSALALALIARGARLIADDAVEVRTVPEGLHLSCPEAGRGLIEARGVGLLRAEPVEALAALVVDLDQDEAERLPPARSYTILSHPLPLLGKSRYIDMADAIPLCLTGGRREGLDP</sequence>
<keyword evidence="3" id="KW-1185">Reference proteome</keyword>
<gene>
    <name evidence="2" type="ORF">ACFQ4E_19200</name>
</gene>
<dbReference type="Gene3D" id="3.40.50.300">
    <property type="entry name" value="P-loop containing nucleotide triphosphate hydrolases"/>
    <property type="match status" value="1"/>
</dbReference>
<reference evidence="3" key="1">
    <citation type="journal article" date="2019" name="Int. J. Syst. Evol. Microbiol.">
        <title>The Global Catalogue of Microorganisms (GCM) 10K type strain sequencing project: providing services to taxonomists for standard genome sequencing and annotation.</title>
        <authorList>
            <consortium name="The Broad Institute Genomics Platform"/>
            <consortium name="The Broad Institute Genome Sequencing Center for Infectious Disease"/>
            <person name="Wu L."/>
            <person name="Ma J."/>
        </authorList>
    </citation>
    <scope>NUCLEOTIDE SEQUENCE [LARGE SCALE GENOMIC DNA]</scope>
    <source>
        <strain evidence="3">CCUG 62953</strain>
    </source>
</reference>
<evidence type="ECO:0000313" key="2">
    <source>
        <dbReference type="EMBL" id="MFD1344566.1"/>
    </source>
</evidence>
<dbReference type="SUPFAM" id="SSF53795">
    <property type="entry name" value="PEP carboxykinase-like"/>
    <property type="match status" value="1"/>
</dbReference>
<comment type="caution">
    <text evidence="2">The sequence shown here is derived from an EMBL/GenBank/DDBJ whole genome shotgun (WGS) entry which is preliminary data.</text>
</comment>
<keyword evidence="2" id="KW-0418">Kinase</keyword>
<accession>A0ABW3ZN54</accession>
<evidence type="ECO:0000313" key="3">
    <source>
        <dbReference type="Proteomes" id="UP001597135"/>
    </source>
</evidence>
<organism evidence="2 3">
    <name type="scientific">Litorisediminicola beolgyonensis</name>
    <dbReference type="NCBI Taxonomy" id="1173614"/>
    <lineage>
        <taxon>Bacteria</taxon>
        <taxon>Pseudomonadati</taxon>
        <taxon>Pseudomonadota</taxon>
        <taxon>Alphaproteobacteria</taxon>
        <taxon>Rhodobacterales</taxon>
        <taxon>Paracoccaceae</taxon>
        <taxon>Litorisediminicola</taxon>
    </lineage>
</organism>